<proteinExistence type="inferred from homology"/>
<dbReference type="SUPFAM" id="SSF46785">
    <property type="entry name" value="Winged helix' DNA-binding domain"/>
    <property type="match status" value="1"/>
</dbReference>
<dbReference type="Pfam" id="PF00480">
    <property type="entry name" value="ROK"/>
    <property type="match status" value="1"/>
</dbReference>
<organism evidence="2 3">
    <name type="scientific">Caldisericum exile</name>
    <dbReference type="NCBI Taxonomy" id="693075"/>
    <lineage>
        <taxon>Bacteria</taxon>
        <taxon>Pseudomonadati</taxon>
        <taxon>Caldisericota/Cryosericota group</taxon>
        <taxon>Caldisericota</taxon>
        <taxon>Caldisericia</taxon>
        <taxon>Caldisericales</taxon>
        <taxon>Caldisericaceae</taxon>
        <taxon>Caldisericum</taxon>
    </lineage>
</organism>
<protein>
    <recommendedName>
        <fullName evidence="4">HTH marR-type domain-containing protein</fullName>
    </recommendedName>
</protein>
<feature type="non-terminal residue" evidence="2">
    <location>
        <position position="367"/>
    </location>
</feature>
<dbReference type="EMBL" id="PNIX01000233">
    <property type="protein sequence ID" value="PMP82247.1"/>
    <property type="molecule type" value="Genomic_DNA"/>
</dbReference>
<dbReference type="AlphaFoldDB" id="A0A2J6X672"/>
<sequence length="367" mass="40927">MVKDKFSLKSMKKSNTELILSIILKNQPISRANISKMTKLSRAAVSSIVQNLLDEGFISEIGVDREQTGTGRKGILLEGNRNFVTVGFDINSNLDRLICLDINGNVVEKAQFTRKNVDFIEEIRDSLKMFFSSSKLKGKNIKSVGIAFPGFVSEKENIIAITPYLRNENNFSALKELENTFGIPFRFENKAKLMTIAEKNYGYGKDSKNMLFINIAVGIGSGLFIDGKMYKGSSNLSGEIGHFKIMDEDGDECVCGSRGCLETVLSSWGLVKRYNKFSASKIEGQYRSDVVVERALEGDETAVKVIEEAGHYLGFVLANISNVLNLDLIVIGGSNPVRNCDIFKQKLVKDFDRYSLGVIRREVEIKF</sequence>
<evidence type="ECO:0008006" key="4">
    <source>
        <dbReference type="Google" id="ProtNLM"/>
    </source>
</evidence>
<dbReference type="SUPFAM" id="SSF53067">
    <property type="entry name" value="Actin-like ATPase domain"/>
    <property type="match status" value="1"/>
</dbReference>
<comment type="similarity">
    <text evidence="1">Belongs to the ROK (NagC/XylR) family.</text>
</comment>
<evidence type="ECO:0000313" key="2">
    <source>
        <dbReference type="EMBL" id="PMP82247.1"/>
    </source>
</evidence>
<comment type="caution">
    <text evidence="2">The sequence shown here is derived from an EMBL/GenBank/DDBJ whole genome shotgun (WGS) entry which is preliminary data.</text>
</comment>
<dbReference type="Gene3D" id="3.30.420.40">
    <property type="match status" value="2"/>
</dbReference>
<dbReference type="Proteomes" id="UP000236910">
    <property type="component" value="Unassembled WGS sequence"/>
</dbReference>
<dbReference type="InterPro" id="IPR036390">
    <property type="entry name" value="WH_DNA-bd_sf"/>
</dbReference>
<accession>A0A2J6X672</accession>
<gene>
    <name evidence="2" type="ORF">C0175_03945</name>
</gene>
<dbReference type="PROSITE" id="PS01125">
    <property type="entry name" value="ROK"/>
    <property type="match status" value="1"/>
</dbReference>
<dbReference type="Pfam" id="PF13412">
    <property type="entry name" value="HTH_24"/>
    <property type="match status" value="1"/>
</dbReference>
<evidence type="ECO:0000313" key="3">
    <source>
        <dbReference type="Proteomes" id="UP000236910"/>
    </source>
</evidence>
<dbReference type="InterPro" id="IPR036388">
    <property type="entry name" value="WH-like_DNA-bd_sf"/>
</dbReference>
<dbReference type="InterPro" id="IPR043129">
    <property type="entry name" value="ATPase_NBD"/>
</dbReference>
<evidence type="ECO:0000256" key="1">
    <source>
        <dbReference type="ARBA" id="ARBA00006479"/>
    </source>
</evidence>
<name>A0A2J6X672_9BACT</name>
<reference evidence="2 3" key="1">
    <citation type="submission" date="2018-01" db="EMBL/GenBank/DDBJ databases">
        <title>Metagenomic assembled genomes from two thermal pools in the Uzon Caldera, Kamchatka, Russia.</title>
        <authorList>
            <person name="Wilkins L."/>
            <person name="Ettinger C."/>
        </authorList>
    </citation>
    <scope>NUCLEOTIDE SEQUENCE [LARGE SCALE GENOMIC DNA]</scope>
    <source>
        <strain evidence="2">ARK-10</strain>
    </source>
</reference>
<dbReference type="PANTHER" id="PTHR18964:SF149">
    <property type="entry name" value="BIFUNCTIONAL UDP-N-ACETYLGLUCOSAMINE 2-EPIMERASE_N-ACETYLMANNOSAMINE KINASE"/>
    <property type="match status" value="1"/>
</dbReference>
<dbReference type="InterPro" id="IPR049874">
    <property type="entry name" value="ROK_cs"/>
</dbReference>
<dbReference type="InterPro" id="IPR000600">
    <property type="entry name" value="ROK"/>
</dbReference>
<dbReference type="PANTHER" id="PTHR18964">
    <property type="entry name" value="ROK (REPRESSOR, ORF, KINASE) FAMILY"/>
    <property type="match status" value="1"/>
</dbReference>
<dbReference type="Gene3D" id="1.10.10.10">
    <property type="entry name" value="Winged helix-like DNA-binding domain superfamily/Winged helix DNA-binding domain"/>
    <property type="match status" value="1"/>
</dbReference>